<evidence type="ECO:0000313" key="2">
    <source>
        <dbReference type="EMBL" id="ORC90542.1"/>
    </source>
</evidence>
<evidence type="ECO:0000313" key="3">
    <source>
        <dbReference type="Proteomes" id="UP000192257"/>
    </source>
</evidence>
<organism evidence="2 3">
    <name type="scientific">Trypanosoma theileri</name>
    <dbReference type="NCBI Taxonomy" id="67003"/>
    <lineage>
        <taxon>Eukaryota</taxon>
        <taxon>Discoba</taxon>
        <taxon>Euglenozoa</taxon>
        <taxon>Kinetoplastea</taxon>
        <taxon>Metakinetoplastina</taxon>
        <taxon>Trypanosomatida</taxon>
        <taxon>Trypanosomatidae</taxon>
        <taxon>Trypanosoma</taxon>
    </lineage>
</organism>
<dbReference type="VEuPathDB" id="TriTrypDB:TM35_000083400"/>
<feature type="compositionally biased region" description="Basic and acidic residues" evidence="1">
    <location>
        <begin position="16"/>
        <end position="30"/>
    </location>
</feature>
<feature type="region of interest" description="Disordered" evidence="1">
    <location>
        <begin position="44"/>
        <end position="161"/>
    </location>
</feature>
<feature type="compositionally biased region" description="Basic and acidic residues" evidence="1">
    <location>
        <begin position="75"/>
        <end position="84"/>
    </location>
</feature>
<evidence type="ECO:0000256" key="1">
    <source>
        <dbReference type="SAM" id="MobiDB-lite"/>
    </source>
</evidence>
<accession>A0A1X0P0V6</accession>
<dbReference type="AlphaFoldDB" id="A0A1X0P0V6"/>
<dbReference type="EMBL" id="NBCO01000008">
    <property type="protein sequence ID" value="ORC90542.1"/>
    <property type="molecule type" value="Genomic_DNA"/>
</dbReference>
<feature type="compositionally biased region" description="Basic and acidic residues" evidence="1">
    <location>
        <begin position="115"/>
        <end position="143"/>
    </location>
</feature>
<feature type="compositionally biased region" description="Basic and acidic residues" evidence="1">
    <location>
        <begin position="44"/>
        <end position="57"/>
    </location>
</feature>
<protein>
    <submittedName>
        <fullName evidence="2">Uncharacterized protein</fullName>
    </submittedName>
</protein>
<feature type="compositionally biased region" description="Polar residues" evidence="1">
    <location>
        <begin position="301"/>
        <end position="329"/>
    </location>
</feature>
<keyword evidence="3" id="KW-1185">Reference proteome</keyword>
<gene>
    <name evidence="2" type="ORF">TM35_000083400</name>
</gene>
<feature type="compositionally biased region" description="Polar residues" evidence="1">
    <location>
        <begin position="144"/>
        <end position="158"/>
    </location>
</feature>
<feature type="compositionally biased region" description="Acidic residues" evidence="1">
    <location>
        <begin position="351"/>
        <end position="364"/>
    </location>
</feature>
<reference evidence="2 3" key="1">
    <citation type="submission" date="2017-03" db="EMBL/GenBank/DDBJ databases">
        <title>An alternative strategy for trypanosome survival in the mammalian bloodstream revealed through genome and transcriptome analysis of the ubiquitous bovine parasite Trypanosoma (Megatrypanum) theileri.</title>
        <authorList>
            <person name="Kelly S."/>
            <person name="Ivens A."/>
            <person name="Mott A."/>
            <person name="O'Neill E."/>
            <person name="Emms D."/>
            <person name="Macleod O."/>
            <person name="Voorheis P."/>
            <person name="Matthews J."/>
            <person name="Matthews K."/>
            <person name="Carrington M."/>
        </authorList>
    </citation>
    <scope>NUCLEOTIDE SEQUENCE [LARGE SCALE GENOMIC DNA]</scope>
    <source>
        <strain evidence="2">Edinburgh</strain>
    </source>
</reference>
<dbReference type="OrthoDB" id="278802at2759"/>
<dbReference type="RefSeq" id="XP_028884608.1">
    <property type="nucleotide sequence ID" value="XM_029024205.1"/>
</dbReference>
<dbReference type="GeneID" id="39983985"/>
<proteinExistence type="predicted"/>
<feature type="region of interest" description="Disordered" evidence="1">
    <location>
        <begin position="263"/>
        <end position="393"/>
    </location>
</feature>
<feature type="compositionally biased region" description="Low complexity" evidence="1">
    <location>
        <begin position="263"/>
        <end position="282"/>
    </location>
</feature>
<feature type="region of interest" description="Disordered" evidence="1">
    <location>
        <begin position="1"/>
        <end position="30"/>
    </location>
</feature>
<comment type="caution">
    <text evidence="2">The sequence shown here is derived from an EMBL/GenBank/DDBJ whole genome shotgun (WGS) entry which is preliminary data.</text>
</comment>
<dbReference type="Proteomes" id="UP000192257">
    <property type="component" value="Unassembled WGS sequence"/>
</dbReference>
<name>A0A1X0P0V6_9TRYP</name>
<feature type="compositionally biased region" description="Polar residues" evidence="1">
    <location>
        <begin position="1"/>
        <end position="14"/>
    </location>
</feature>
<sequence length="466" mass="52337">MTSIVNTASGSNNPFERLRPSPRSEEDDIRKGIFGQALRLLHTASDEDKLRWRRAIEEATAPKQPSSNSKKNKKKEKEKEEKSNDPLPEMEATTLAVKRPREGEVEGEAAAAAAETEKKENNESKDENENEKKENEKENEKSDVSTSSNSCSEPTTSKSDVRQPSDLEFIAAYLRTLLEKVVGLSLQELNVDALRVLCVMLGIPLPASKSKMIHYSILASFYYTHCEKLGKRVSSSHHLEAQLKRDEEMVRKIYANKLPSITSTTTTTTTTTTTSGKTTSTKKSTRNSSGKNDMLRVVDGNVSSTVETPRSQQQKSLATQPPQTQAKNTTGKKRDTLAGTKGIEQQHPVEMQEEEEEEEGEEELEIHHNNAVFTQQTSRQTDKSNNYYNNNNNNNNMDGEWSMVQLEQKVASIVHLYDPVTTAVVVKKLAQMGYRNADAAERVEDILNSFHQRQFVFYDNGIAYLL</sequence>